<dbReference type="Pfam" id="PF07963">
    <property type="entry name" value="N_methyl"/>
    <property type="match status" value="1"/>
</dbReference>
<evidence type="ECO:0000313" key="4">
    <source>
        <dbReference type="Proteomes" id="UP000318313"/>
    </source>
</evidence>
<evidence type="ECO:0008006" key="5">
    <source>
        <dbReference type="Google" id="ProtNLM"/>
    </source>
</evidence>
<dbReference type="AlphaFoldDB" id="A0A518ILT8"/>
<feature type="transmembrane region" description="Helical" evidence="2">
    <location>
        <begin position="38"/>
        <end position="59"/>
    </location>
</feature>
<dbReference type="EMBL" id="CP037452">
    <property type="protein sequence ID" value="QDV54044.1"/>
    <property type="molecule type" value="Genomic_DNA"/>
</dbReference>
<evidence type="ECO:0000256" key="2">
    <source>
        <dbReference type="SAM" id="Phobius"/>
    </source>
</evidence>
<accession>A0A518ILT8</accession>
<dbReference type="KEGG" id="gfm:Enr17x_61270"/>
<feature type="region of interest" description="Disordered" evidence="1">
    <location>
        <begin position="1"/>
        <end position="21"/>
    </location>
</feature>
<organism evidence="3 4">
    <name type="scientific">Gimesia fumaroli</name>
    <dbReference type="NCBI Taxonomy" id="2527976"/>
    <lineage>
        <taxon>Bacteria</taxon>
        <taxon>Pseudomonadati</taxon>
        <taxon>Planctomycetota</taxon>
        <taxon>Planctomycetia</taxon>
        <taxon>Planctomycetales</taxon>
        <taxon>Planctomycetaceae</taxon>
        <taxon>Gimesia</taxon>
    </lineage>
</organism>
<proteinExistence type="predicted"/>
<dbReference type="InterPro" id="IPR012902">
    <property type="entry name" value="N_methyl_site"/>
</dbReference>
<protein>
    <recommendedName>
        <fullName evidence="5">General secretion pathway GspH domain-containing protein</fullName>
    </recommendedName>
</protein>
<keyword evidence="2" id="KW-1133">Transmembrane helix</keyword>
<dbReference type="OrthoDB" id="280247at2"/>
<sequence>MQKFERHDRDSSRLSSRRRTPGIVLRTRQQDQKNRRGFTLIEMLIVIMLIAILVSVSLISTDTSRSMSLDATARMLVSDLRLARNYAIKFNTKYKVIFDLDEQSYEVQHSGSGTLPVPKDNLAGSRVDSDKYIKRLRSDSLNLPDQVVIRQINLKTSLSDVTELEFGPMGGTGPTRNEDTVLILSTARNGTTFIIPITVSWVTGQAWVEEIQTLNN</sequence>
<gene>
    <name evidence="3" type="ORF">Enr17x_61270</name>
</gene>
<dbReference type="Proteomes" id="UP000318313">
    <property type="component" value="Chromosome"/>
</dbReference>
<evidence type="ECO:0000256" key="1">
    <source>
        <dbReference type="SAM" id="MobiDB-lite"/>
    </source>
</evidence>
<keyword evidence="2" id="KW-0812">Transmembrane</keyword>
<evidence type="ECO:0000313" key="3">
    <source>
        <dbReference type="EMBL" id="QDV54044.1"/>
    </source>
</evidence>
<reference evidence="3 4" key="1">
    <citation type="submission" date="2019-03" db="EMBL/GenBank/DDBJ databases">
        <title>Deep-cultivation of Planctomycetes and their phenomic and genomic characterization uncovers novel biology.</title>
        <authorList>
            <person name="Wiegand S."/>
            <person name="Jogler M."/>
            <person name="Boedeker C."/>
            <person name="Pinto D."/>
            <person name="Vollmers J."/>
            <person name="Rivas-Marin E."/>
            <person name="Kohn T."/>
            <person name="Peeters S.H."/>
            <person name="Heuer A."/>
            <person name="Rast P."/>
            <person name="Oberbeckmann S."/>
            <person name="Bunk B."/>
            <person name="Jeske O."/>
            <person name="Meyerdierks A."/>
            <person name="Storesund J.E."/>
            <person name="Kallscheuer N."/>
            <person name="Luecker S."/>
            <person name="Lage O.M."/>
            <person name="Pohl T."/>
            <person name="Merkel B.J."/>
            <person name="Hornburger P."/>
            <person name="Mueller R.-W."/>
            <person name="Bruemmer F."/>
            <person name="Labrenz M."/>
            <person name="Spormann A.M."/>
            <person name="Op den Camp H."/>
            <person name="Overmann J."/>
            <person name="Amann R."/>
            <person name="Jetten M.S.M."/>
            <person name="Mascher T."/>
            <person name="Medema M.H."/>
            <person name="Devos D.P."/>
            <person name="Kaster A.-K."/>
            <person name="Ovreas L."/>
            <person name="Rohde M."/>
            <person name="Galperin M.Y."/>
            <person name="Jogler C."/>
        </authorList>
    </citation>
    <scope>NUCLEOTIDE SEQUENCE [LARGE SCALE GENOMIC DNA]</scope>
    <source>
        <strain evidence="3 4">Enr17</strain>
    </source>
</reference>
<dbReference type="InterPro" id="IPR045584">
    <property type="entry name" value="Pilin-like"/>
</dbReference>
<keyword evidence="2" id="KW-0472">Membrane</keyword>
<keyword evidence="4" id="KW-1185">Reference proteome</keyword>
<dbReference type="Gene3D" id="3.30.700.10">
    <property type="entry name" value="Glycoprotein, Type 4 Pilin"/>
    <property type="match status" value="1"/>
</dbReference>
<name>A0A518ILT8_9PLAN</name>
<dbReference type="RefSeq" id="WP_145313852.1">
    <property type="nucleotide sequence ID" value="NZ_CP037452.1"/>
</dbReference>
<dbReference type="NCBIfam" id="TIGR02532">
    <property type="entry name" value="IV_pilin_GFxxxE"/>
    <property type="match status" value="1"/>
</dbReference>
<dbReference type="PROSITE" id="PS00409">
    <property type="entry name" value="PROKAR_NTER_METHYL"/>
    <property type="match status" value="1"/>
</dbReference>
<dbReference type="SUPFAM" id="SSF54523">
    <property type="entry name" value="Pili subunits"/>
    <property type="match status" value="1"/>
</dbReference>
<feature type="compositionally biased region" description="Basic and acidic residues" evidence="1">
    <location>
        <begin position="1"/>
        <end position="12"/>
    </location>
</feature>